<protein>
    <submittedName>
        <fullName evidence="2">Acyl--CoA ligase</fullName>
    </submittedName>
</protein>
<dbReference type="Pfam" id="PF00501">
    <property type="entry name" value="AMP-binding"/>
    <property type="match status" value="1"/>
</dbReference>
<dbReference type="InterPro" id="IPR042099">
    <property type="entry name" value="ANL_N_sf"/>
</dbReference>
<dbReference type="GO" id="GO:0016874">
    <property type="term" value="F:ligase activity"/>
    <property type="evidence" value="ECO:0007669"/>
    <property type="project" value="UniProtKB-KW"/>
</dbReference>
<dbReference type="Gene3D" id="3.40.50.12780">
    <property type="entry name" value="N-terminal domain of ligase-like"/>
    <property type="match status" value="2"/>
</dbReference>
<gene>
    <name evidence="2" type="ORF">J4573_50980</name>
</gene>
<accession>A0A939T9U2</accession>
<evidence type="ECO:0000313" key="2">
    <source>
        <dbReference type="EMBL" id="MBO2455483.1"/>
    </source>
</evidence>
<dbReference type="Proteomes" id="UP000669179">
    <property type="component" value="Unassembled WGS sequence"/>
</dbReference>
<keyword evidence="2" id="KW-0436">Ligase</keyword>
<organism evidence="2 3">
    <name type="scientific">Actinomadura barringtoniae</name>
    <dbReference type="NCBI Taxonomy" id="1427535"/>
    <lineage>
        <taxon>Bacteria</taxon>
        <taxon>Bacillati</taxon>
        <taxon>Actinomycetota</taxon>
        <taxon>Actinomycetes</taxon>
        <taxon>Streptosporangiales</taxon>
        <taxon>Thermomonosporaceae</taxon>
        <taxon>Actinomadura</taxon>
    </lineage>
</organism>
<comment type="caution">
    <text evidence="2">The sequence shown here is derived from an EMBL/GenBank/DDBJ whole genome shotgun (WGS) entry which is preliminary data.</text>
</comment>
<dbReference type="PANTHER" id="PTHR43767:SF1">
    <property type="entry name" value="NONRIBOSOMAL PEPTIDE SYNTHASE PES1 (EUROFUNG)-RELATED"/>
    <property type="match status" value="1"/>
</dbReference>
<name>A0A939T9U2_9ACTN</name>
<dbReference type="InterPro" id="IPR050237">
    <property type="entry name" value="ATP-dep_AMP-bd_enzyme"/>
</dbReference>
<dbReference type="InterPro" id="IPR000873">
    <property type="entry name" value="AMP-dep_synth/lig_dom"/>
</dbReference>
<sequence>MFSDEAGQVTVSDATVTRTVIGAVRENAVRHGDRAAVRDARQELGFSRLAAVVPAAAAGLLRRGVRPGDVGAIHLEGACDFTLALHTVTAAGAVPVPLPPGGSASELARMMTDCGARFLLTGGETAAASLAATERSYVRQVFAFGEAPGATPFARLVSAGRSVSGEPAAEGEAGPLDAGIDPLGDLALRLCDPPEEFTHADRLADLYRLAGSVGMGESDVLVCGRRELPVATWVGLIDLCLTHGATFAATAGSGVGPLADAIERHEATIAVVTPAELRALTYDHDPVRKPGMRLLVTGTPDPEIVRACRERNGWTVSPLD</sequence>
<evidence type="ECO:0000313" key="3">
    <source>
        <dbReference type="Proteomes" id="UP000669179"/>
    </source>
</evidence>
<proteinExistence type="predicted"/>
<feature type="domain" description="AMP-dependent synthetase/ligase" evidence="1">
    <location>
        <begin position="25"/>
        <end position="131"/>
    </location>
</feature>
<dbReference type="PANTHER" id="PTHR43767">
    <property type="entry name" value="LONG-CHAIN-FATTY-ACID--COA LIGASE"/>
    <property type="match status" value="1"/>
</dbReference>
<dbReference type="AlphaFoldDB" id="A0A939T9U2"/>
<dbReference type="SUPFAM" id="SSF56801">
    <property type="entry name" value="Acetyl-CoA synthetase-like"/>
    <property type="match status" value="1"/>
</dbReference>
<reference evidence="2" key="1">
    <citation type="submission" date="2021-03" db="EMBL/GenBank/DDBJ databases">
        <authorList>
            <person name="Kanchanasin P."/>
            <person name="Saeng-In P."/>
            <person name="Phongsopitanun W."/>
            <person name="Yuki M."/>
            <person name="Kudo T."/>
            <person name="Ohkuma M."/>
            <person name="Tanasupawat S."/>
        </authorList>
    </citation>
    <scope>NUCLEOTIDE SEQUENCE</scope>
    <source>
        <strain evidence="2">GKU 128</strain>
    </source>
</reference>
<keyword evidence="3" id="KW-1185">Reference proteome</keyword>
<evidence type="ECO:0000259" key="1">
    <source>
        <dbReference type="Pfam" id="PF00501"/>
    </source>
</evidence>
<dbReference type="EMBL" id="JAGEOJ010000037">
    <property type="protein sequence ID" value="MBO2455483.1"/>
    <property type="molecule type" value="Genomic_DNA"/>
</dbReference>